<comment type="caution">
    <text evidence="1">The sequence shown here is derived from an EMBL/GenBank/DDBJ whole genome shotgun (WGS) entry which is preliminary data.</text>
</comment>
<proteinExistence type="predicted"/>
<name>A0ABP0SEM8_9DINO</name>
<protein>
    <submittedName>
        <fullName evidence="1">Uncharacterized protein</fullName>
    </submittedName>
</protein>
<dbReference type="EMBL" id="CAXAMN010027428">
    <property type="protein sequence ID" value="CAK9110689.1"/>
    <property type="molecule type" value="Genomic_DNA"/>
</dbReference>
<evidence type="ECO:0000313" key="1">
    <source>
        <dbReference type="EMBL" id="CAK9110689.1"/>
    </source>
</evidence>
<dbReference type="Proteomes" id="UP001642484">
    <property type="component" value="Unassembled WGS sequence"/>
</dbReference>
<organism evidence="1 2">
    <name type="scientific">Durusdinium trenchii</name>
    <dbReference type="NCBI Taxonomy" id="1381693"/>
    <lineage>
        <taxon>Eukaryota</taxon>
        <taxon>Sar</taxon>
        <taxon>Alveolata</taxon>
        <taxon>Dinophyceae</taxon>
        <taxon>Suessiales</taxon>
        <taxon>Symbiodiniaceae</taxon>
        <taxon>Durusdinium</taxon>
    </lineage>
</organism>
<reference evidence="1 2" key="1">
    <citation type="submission" date="2024-02" db="EMBL/GenBank/DDBJ databases">
        <authorList>
            <person name="Chen Y."/>
            <person name="Shah S."/>
            <person name="Dougan E. K."/>
            <person name="Thang M."/>
            <person name="Chan C."/>
        </authorList>
    </citation>
    <scope>NUCLEOTIDE SEQUENCE [LARGE SCALE GENOMIC DNA]</scope>
</reference>
<accession>A0ABP0SEM8</accession>
<gene>
    <name evidence="1" type="ORF">CCMP2556_LOCUS51433</name>
</gene>
<keyword evidence="2" id="KW-1185">Reference proteome</keyword>
<evidence type="ECO:0000313" key="2">
    <source>
        <dbReference type="Proteomes" id="UP001642484"/>
    </source>
</evidence>
<sequence>MVYPVPLSFSCVAGQTNFPWIRPSHLIKTLYSTCDIHMLLGGAQTFEEAKPALELFWSRFASIYPQHGVFRKIRESLGRISTSHLLPILVHGDEGTTYKRNGMLVLQFSGALGKGTRKTKTPDSWYKDLATYGIPMNLVKTALQTRLLTFLCPKDGEMYSSDPSVFKHIIDIVVDDWKQLEDSGIEIPAYGTVFPIVLGNKGDWSYLVTSANLERSYRRAPKGREQAKKYMDNPPGICHLCMGGTKEGDWEDLIVAKRLIRAARTCGTPPPWDVEPAWTRLLHDESPGGAQRFHRPDVWHTVHMGIGKAWVASSVKYVQFLTGESSVDKRVAVLSDDYMSFCEENSKVKYLKKFEAHTFGLKAPEPAASWNKAHLTATLMQWLQSYLEKFKDACDADLRLRFIASGTKALNFFISSLFVEGIWIERSKAQELIKAGEHFLQAYQFLAHKAIEDGKPAFAMFPKSHMFQELVEEMAYQIEVSPYCWNILADACFQEEDMVGRISALTRMVSPRNQALRALQRYLAQINVCWSMR</sequence>